<gene>
    <name evidence="3" type="ORF">ONZ51_g4473</name>
</gene>
<evidence type="ECO:0000259" key="2">
    <source>
        <dbReference type="Pfam" id="PF23865"/>
    </source>
</evidence>
<accession>A0AAD7TVZ7</accession>
<feature type="signal peptide" evidence="1">
    <location>
        <begin position="1"/>
        <end position="23"/>
    </location>
</feature>
<feature type="domain" description="DUF7223" evidence="2">
    <location>
        <begin position="299"/>
        <end position="497"/>
    </location>
</feature>
<evidence type="ECO:0000313" key="3">
    <source>
        <dbReference type="EMBL" id="KAJ8486964.1"/>
    </source>
</evidence>
<dbReference type="Proteomes" id="UP001215151">
    <property type="component" value="Unassembled WGS sequence"/>
</dbReference>
<protein>
    <recommendedName>
        <fullName evidence="2">DUF7223 domain-containing protein</fullName>
    </recommendedName>
</protein>
<dbReference type="Pfam" id="PF23865">
    <property type="entry name" value="DUF7223"/>
    <property type="match status" value="1"/>
</dbReference>
<comment type="caution">
    <text evidence="3">The sequence shown here is derived from an EMBL/GenBank/DDBJ whole genome shotgun (WGS) entry which is preliminary data.</text>
</comment>
<dbReference type="AlphaFoldDB" id="A0AAD7TVZ7"/>
<proteinExistence type="predicted"/>
<keyword evidence="1" id="KW-0732">Signal</keyword>
<reference evidence="3" key="1">
    <citation type="submission" date="2022-11" db="EMBL/GenBank/DDBJ databases">
        <title>Genome Sequence of Cubamyces cubensis.</title>
        <authorList>
            <person name="Buettner E."/>
        </authorList>
    </citation>
    <scope>NUCLEOTIDE SEQUENCE</scope>
    <source>
        <strain evidence="3">MPL-01</strain>
    </source>
</reference>
<dbReference type="EMBL" id="JAPEVG010000087">
    <property type="protein sequence ID" value="KAJ8486964.1"/>
    <property type="molecule type" value="Genomic_DNA"/>
</dbReference>
<organism evidence="3 4">
    <name type="scientific">Trametes cubensis</name>
    <dbReference type="NCBI Taxonomy" id="1111947"/>
    <lineage>
        <taxon>Eukaryota</taxon>
        <taxon>Fungi</taxon>
        <taxon>Dikarya</taxon>
        <taxon>Basidiomycota</taxon>
        <taxon>Agaricomycotina</taxon>
        <taxon>Agaricomycetes</taxon>
        <taxon>Polyporales</taxon>
        <taxon>Polyporaceae</taxon>
        <taxon>Trametes</taxon>
    </lineage>
</organism>
<evidence type="ECO:0000313" key="4">
    <source>
        <dbReference type="Proteomes" id="UP001215151"/>
    </source>
</evidence>
<name>A0AAD7TVZ7_9APHY</name>
<dbReference type="InterPro" id="IPR055647">
    <property type="entry name" value="DUF7223"/>
</dbReference>
<keyword evidence="4" id="KW-1185">Reference proteome</keyword>
<evidence type="ECO:0000256" key="1">
    <source>
        <dbReference type="SAM" id="SignalP"/>
    </source>
</evidence>
<feature type="chain" id="PRO_5041957020" description="DUF7223 domain-containing protein" evidence="1">
    <location>
        <begin position="24"/>
        <end position="520"/>
    </location>
</feature>
<sequence>MRRSHTPRIVLIVYSLILHCVSASVPIKSHSGIEPCFGRCKWTIDSSMASGILHIVGPDAAVSDITPSAGWAIIDCNLDAPDQDIRLVCQNASRGCAHVYQNGAQGTLVRLPENCGPKSFAIVTREWTHDNQSVPEHLELVRREDAPPAVVKGMTLTTSFKNVNSTRHGAVNLALIGSSVPGIVNGAAMEPLGDTGKDSLRSWASGSLHALAQEHADLSLSVGTLNKSKTGASPINFSKKISLYQQNMSCPQSGKRPAFTGKFSVSVEPSVNGNVSYGVTAVGSIIPPRLDEFGFFVGLDATVATILAVDASLTGSLSSGSIPLVSVGLPGLSFPGILDIGPTFDVNAIATASLDTYLNLSASLAYDIQGMQITFMSGSHSQTGNITLGKMSGVQLSASPSVTSHGQLTAHLIPSIAFGISAFDNKVQTTASLNFDAETSLDLSLSGSLGLAAPTGQCRRRMKLGFNGCANLTSGFSVNAGVNADFFDVFKKGKSVQFFKKDFDLYEVRISDVRVPLSLL</sequence>